<comment type="caution">
    <text evidence="8">The sequence shown here is derived from an EMBL/GenBank/DDBJ whole genome shotgun (WGS) entry which is preliminary data.</text>
</comment>
<dbReference type="Proteomes" id="UP000828390">
    <property type="component" value="Unassembled WGS sequence"/>
</dbReference>
<dbReference type="Gene3D" id="3.80.10.10">
    <property type="entry name" value="Ribonuclease Inhibitor"/>
    <property type="match status" value="1"/>
</dbReference>
<evidence type="ECO:0000256" key="5">
    <source>
        <dbReference type="ARBA" id="ARBA00023136"/>
    </source>
</evidence>
<evidence type="ECO:0000256" key="1">
    <source>
        <dbReference type="ARBA" id="ARBA00004167"/>
    </source>
</evidence>
<keyword evidence="3" id="KW-0732">Signal</keyword>
<reference evidence="8" key="2">
    <citation type="submission" date="2020-11" db="EMBL/GenBank/DDBJ databases">
        <authorList>
            <person name="McCartney M.A."/>
            <person name="Auch B."/>
            <person name="Kono T."/>
            <person name="Mallez S."/>
            <person name="Becker A."/>
            <person name="Gohl D.M."/>
            <person name="Silverstein K.A.T."/>
            <person name="Koren S."/>
            <person name="Bechman K.B."/>
            <person name="Herman A."/>
            <person name="Abrahante J.E."/>
            <person name="Garbe J."/>
        </authorList>
    </citation>
    <scope>NUCLEOTIDE SEQUENCE</scope>
    <source>
        <strain evidence="8">Duluth1</strain>
        <tissue evidence="8">Whole animal</tissue>
    </source>
</reference>
<feature type="transmembrane region" description="Helical" evidence="6">
    <location>
        <begin position="132"/>
        <end position="155"/>
    </location>
</feature>
<organism evidence="8 9">
    <name type="scientific">Dreissena polymorpha</name>
    <name type="common">Zebra mussel</name>
    <name type="synonym">Mytilus polymorpha</name>
    <dbReference type="NCBI Taxonomy" id="45954"/>
    <lineage>
        <taxon>Eukaryota</taxon>
        <taxon>Metazoa</taxon>
        <taxon>Spiralia</taxon>
        <taxon>Lophotrochozoa</taxon>
        <taxon>Mollusca</taxon>
        <taxon>Bivalvia</taxon>
        <taxon>Autobranchia</taxon>
        <taxon>Heteroconchia</taxon>
        <taxon>Euheterodonta</taxon>
        <taxon>Imparidentia</taxon>
        <taxon>Neoheterodontei</taxon>
        <taxon>Myida</taxon>
        <taxon>Dreissenoidea</taxon>
        <taxon>Dreissenidae</taxon>
        <taxon>Dreissena</taxon>
    </lineage>
</organism>
<dbReference type="EMBL" id="JAIWYP010000009">
    <property type="protein sequence ID" value="KAH3772697.1"/>
    <property type="molecule type" value="Genomic_DNA"/>
</dbReference>
<proteinExistence type="predicted"/>
<keyword evidence="9" id="KW-1185">Reference proteome</keyword>
<dbReference type="AlphaFoldDB" id="A0A9D4E6Q0"/>
<evidence type="ECO:0000313" key="8">
    <source>
        <dbReference type="EMBL" id="KAH3772697.1"/>
    </source>
</evidence>
<keyword evidence="5 6" id="KW-0472">Membrane</keyword>
<feature type="domain" description="TIR" evidence="7">
    <location>
        <begin position="191"/>
        <end position="329"/>
    </location>
</feature>
<dbReference type="PANTHER" id="PTHR24365">
    <property type="entry name" value="TOLL-LIKE RECEPTOR"/>
    <property type="match status" value="1"/>
</dbReference>
<dbReference type="GO" id="GO:0007165">
    <property type="term" value="P:signal transduction"/>
    <property type="evidence" value="ECO:0007669"/>
    <property type="project" value="InterPro"/>
</dbReference>
<protein>
    <recommendedName>
        <fullName evidence="7">TIR domain-containing protein</fullName>
    </recommendedName>
</protein>
<dbReference type="GO" id="GO:0038023">
    <property type="term" value="F:signaling receptor activity"/>
    <property type="evidence" value="ECO:0007669"/>
    <property type="project" value="TreeGrafter"/>
</dbReference>
<name>A0A9D4E6Q0_DREPO</name>
<dbReference type="InterPro" id="IPR032675">
    <property type="entry name" value="LRR_dom_sf"/>
</dbReference>
<evidence type="ECO:0000256" key="6">
    <source>
        <dbReference type="SAM" id="Phobius"/>
    </source>
</evidence>
<evidence type="ECO:0000256" key="4">
    <source>
        <dbReference type="ARBA" id="ARBA00022989"/>
    </source>
</evidence>
<gene>
    <name evidence="8" type="ORF">DPMN_174040</name>
</gene>
<evidence type="ECO:0000256" key="3">
    <source>
        <dbReference type="ARBA" id="ARBA00022729"/>
    </source>
</evidence>
<evidence type="ECO:0000313" key="9">
    <source>
        <dbReference type="Proteomes" id="UP000828390"/>
    </source>
</evidence>
<evidence type="ECO:0000259" key="7">
    <source>
        <dbReference type="PROSITE" id="PS50104"/>
    </source>
</evidence>
<dbReference type="PROSITE" id="PS50104">
    <property type="entry name" value="TIR"/>
    <property type="match status" value="1"/>
</dbReference>
<dbReference type="PANTHER" id="PTHR24365:SF541">
    <property type="entry name" value="PROTEIN TOLL-RELATED"/>
    <property type="match status" value="1"/>
</dbReference>
<reference evidence="8" key="1">
    <citation type="journal article" date="2019" name="bioRxiv">
        <title>The Genome of the Zebra Mussel, Dreissena polymorpha: A Resource for Invasive Species Research.</title>
        <authorList>
            <person name="McCartney M.A."/>
            <person name="Auch B."/>
            <person name="Kono T."/>
            <person name="Mallez S."/>
            <person name="Zhang Y."/>
            <person name="Obille A."/>
            <person name="Becker A."/>
            <person name="Abrahante J.E."/>
            <person name="Garbe J."/>
            <person name="Badalamenti J.P."/>
            <person name="Herman A."/>
            <person name="Mangelson H."/>
            <person name="Liachko I."/>
            <person name="Sullivan S."/>
            <person name="Sone E.D."/>
            <person name="Koren S."/>
            <person name="Silverstein K.A.T."/>
            <person name="Beckman K.B."/>
            <person name="Gohl D.M."/>
        </authorList>
    </citation>
    <scope>NUCLEOTIDE SEQUENCE</scope>
    <source>
        <strain evidence="8">Duluth1</strain>
        <tissue evidence="8">Whole animal</tissue>
    </source>
</reference>
<evidence type="ECO:0000256" key="2">
    <source>
        <dbReference type="ARBA" id="ARBA00022692"/>
    </source>
</evidence>
<keyword evidence="2 6" id="KW-0812">Transmembrane</keyword>
<dbReference type="SUPFAM" id="SSF52058">
    <property type="entry name" value="L domain-like"/>
    <property type="match status" value="1"/>
</dbReference>
<dbReference type="Gene3D" id="3.40.50.10140">
    <property type="entry name" value="Toll/interleukin-1 receptor homology (TIR) domain"/>
    <property type="match status" value="1"/>
</dbReference>
<sequence>MRWIYLSKNNLIEFDHRLAHMSFLNVLNLSENRIYTLSNTLRSDLDDIVSSRNNDTLTADLSKNFIACSCDNLEVLEWILEHTAPTSNLLSVKISTCYYIHNISALPSPIAIWTKNDLVYQITFLQKFCTSYSSLLITLVVILFVVVNIIVASFIHRLRWKIRYWYYVGHSNDTTSNDYTALDNSLRFSRFKYAIYLAYEEDAREFVLETLKPKLIQFEYVVFVHDDILDGLPLCNVLTKSIHASRVVVFILSNGSRQSLEWNIAAHITNEESNYRGKPISLAMFYNSDSTQGLPENLQLLRHDAFIDYPRNGSDGEITAFWEDLKTKVNVIVKTT</sequence>
<keyword evidence="4 6" id="KW-1133">Transmembrane helix</keyword>
<dbReference type="InterPro" id="IPR035897">
    <property type="entry name" value="Toll_tir_struct_dom_sf"/>
</dbReference>
<dbReference type="GO" id="GO:0005886">
    <property type="term" value="C:plasma membrane"/>
    <property type="evidence" value="ECO:0007669"/>
    <property type="project" value="TreeGrafter"/>
</dbReference>
<dbReference type="Pfam" id="PF01582">
    <property type="entry name" value="TIR"/>
    <property type="match status" value="1"/>
</dbReference>
<comment type="subcellular location">
    <subcellularLocation>
        <location evidence="1">Membrane</location>
        <topology evidence="1">Single-pass membrane protein</topology>
    </subcellularLocation>
</comment>
<dbReference type="SUPFAM" id="SSF52200">
    <property type="entry name" value="Toll/Interleukin receptor TIR domain"/>
    <property type="match status" value="1"/>
</dbReference>
<accession>A0A9D4E6Q0</accession>
<dbReference type="InterPro" id="IPR000157">
    <property type="entry name" value="TIR_dom"/>
</dbReference>